<dbReference type="Gene3D" id="3.30.300.160">
    <property type="entry name" value="Type II secretion system, protein E, N-terminal domain"/>
    <property type="match status" value="1"/>
</dbReference>
<keyword evidence="6" id="KW-1185">Reference proteome</keyword>
<organism evidence="5 6">
    <name type="scientific">Telmatocola sphagniphila</name>
    <dbReference type="NCBI Taxonomy" id="1123043"/>
    <lineage>
        <taxon>Bacteria</taxon>
        <taxon>Pseudomonadati</taxon>
        <taxon>Planctomycetota</taxon>
        <taxon>Planctomycetia</taxon>
        <taxon>Gemmatales</taxon>
        <taxon>Gemmataceae</taxon>
    </lineage>
</organism>
<dbReference type="Pfam" id="PF05157">
    <property type="entry name" value="MshEN"/>
    <property type="match status" value="1"/>
</dbReference>
<dbReference type="SUPFAM" id="SSF52540">
    <property type="entry name" value="P-loop containing nucleoside triphosphate hydrolases"/>
    <property type="match status" value="1"/>
</dbReference>
<evidence type="ECO:0000256" key="2">
    <source>
        <dbReference type="ARBA" id="ARBA00022741"/>
    </source>
</evidence>
<dbReference type="SUPFAM" id="SSF160246">
    <property type="entry name" value="EspE N-terminal domain-like"/>
    <property type="match status" value="1"/>
</dbReference>
<dbReference type="RefSeq" id="WP_213499345.1">
    <property type="nucleotide sequence ID" value="NZ_CP074694.1"/>
</dbReference>
<dbReference type="GO" id="GO:0016887">
    <property type="term" value="F:ATP hydrolysis activity"/>
    <property type="evidence" value="ECO:0007669"/>
    <property type="project" value="TreeGrafter"/>
</dbReference>
<comment type="similarity">
    <text evidence="1">Belongs to the GSP E family.</text>
</comment>
<reference evidence="5" key="1">
    <citation type="submission" date="2021-05" db="EMBL/GenBank/DDBJ databases">
        <title>Complete genome sequence of the cellulolytic planctomycete Telmatocola sphagniphila SP2T and characterization of the first cellulase from planctomycetes.</title>
        <authorList>
            <person name="Rakitin A.L."/>
            <person name="Beletsky A.V."/>
            <person name="Naumoff D.G."/>
            <person name="Kulichevskaya I.S."/>
            <person name="Mardanov A.V."/>
            <person name="Ravin N.V."/>
            <person name="Dedysh S.N."/>
        </authorList>
    </citation>
    <scope>NUCLEOTIDE SEQUENCE</scope>
    <source>
        <strain evidence="5">SP2T</strain>
    </source>
</reference>
<dbReference type="Gene3D" id="3.40.50.300">
    <property type="entry name" value="P-loop containing nucleotide triphosphate hydrolases"/>
    <property type="match status" value="1"/>
</dbReference>
<dbReference type="GO" id="GO:0005524">
    <property type="term" value="F:ATP binding"/>
    <property type="evidence" value="ECO:0007669"/>
    <property type="project" value="UniProtKB-KW"/>
</dbReference>
<sequence length="564" mass="62233">MQLAQKLASQGLLSEADLRRLGEFRVAEPDKPIHEIIIEKGLAKEDAVLKILGEEFGMEVVDLSNATIPPETLALMPTKFVHRKYLLPVSQSSGTLVVATSDPYDVYSLDELQTLTGLEIQPVLASQREILRLIKTYFGLGGETVSAMVADRDDVELLEQLEADDSELAKQAQEASVVKLVNDILIEAANERASDIHIEPEETSLRIRYRIDGLLQTQVLPPEMRQFQSAIISRIKIMSRLNIAEKRLPQDGRIKMRVQGREIDVRVSIIPMVHGEGICMRLLDKGRMVFNLANCGMLPDIHSTFKQLIDRPHGIVLVTGPTGSGKSTTLYSALNEIKDEVTKIITVEDPVEYQQPGISQIQTHAKIGLTFAAALRSILRHDPDVILIGEMRDLETAQSAIQASLTGHLVFSTLHTNDSPSAFTRLIDMGVEPFLVGSTVEGVMAQRLVRTICPDCKTDFIPEKEEVPIDFPGLKEGVMPTIKRGAGCKACRNSGYRGRTGIHELLVNGESMKDLVVQRVNSGVIRAEALKNGMLTLRQTGWRKVMLGQTTIDEVGRVTAGDLN</sequence>
<dbReference type="InterPro" id="IPR007831">
    <property type="entry name" value="T2SS_GspE_N"/>
</dbReference>
<dbReference type="KEGG" id="tsph:KIH39_10850"/>
<protein>
    <submittedName>
        <fullName evidence="5">Flp pilus assembly complex ATPase component TadA</fullName>
    </submittedName>
</protein>
<proteinExistence type="inferred from homology"/>
<evidence type="ECO:0000256" key="1">
    <source>
        <dbReference type="ARBA" id="ARBA00006611"/>
    </source>
</evidence>
<evidence type="ECO:0000313" key="6">
    <source>
        <dbReference type="Proteomes" id="UP000676194"/>
    </source>
</evidence>
<dbReference type="CDD" id="cd01129">
    <property type="entry name" value="PulE-GspE-like"/>
    <property type="match status" value="1"/>
</dbReference>
<dbReference type="InterPro" id="IPR001482">
    <property type="entry name" value="T2SS/T4SS_dom"/>
</dbReference>
<dbReference type="InterPro" id="IPR037257">
    <property type="entry name" value="T2SS_E_N_sf"/>
</dbReference>
<evidence type="ECO:0000313" key="5">
    <source>
        <dbReference type="EMBL" id="QVL34375.1"/>
    </source>
</evidence>
<evidence type="ECO:0000256" key="3">
    <source>
        <dbReference type="ARBA" id="ARBA00022840"/>
    </source>
</evidence>
<dbReference type="Proteomes" id="UP000676194">
    <property type="component" value="Chromosome"/>
</dbReference>
<dbReference type="EMBL" id="CP074694">
    <property type="protein sequence ID" value="QVL34375.1"/>
    <property type="molecule type" value="Genomic_DNA"/>
</dbReference>
<dbReference type="FunFam" id="3.40.50.300:FF:000398">
    <property type="entry name" value="Type IV pilus assembly ATPase PilB"/>
    <property type="match status" value="1"/>
</dbReference>
<feature type="domain" description="Bacterial type II secretion system protein E" evidence="4">
    <location>
        <begin position="379"/>
        <end position="393"/>
    </location>
</feature>
<keyword evidence="2" id="KW-0547">Nucleotide-binding</keyword>
<dbReference type="PANTHER" id="PTHR30258:SF2">
    <property type="entry name" value="COMG OPERON PROTEIN 1"/>
    <property type="match status" value="1"/>
</dbReference>
<name>A0A8E6EWV4_9BACT</name>
<evidence type="ECO:0000259" key="4">
    <source>
        <dbReference type="PROSITE" id="PS00662"/>
    </source>
</evidence>
<dbReference type="Gene3D" id="3.30.450.90">
    <property type="match status" value="1"/>
</dbReference>
<dbReference type="GO" id="GO:0005886">
    <property type="term" value="C:plasma membrane"/>
    <property type="evidence" value="ECO:0007669"/>
    <property type="project" value="TreeGrafter"/>
</dbReference>
<dbReference type="Pfam" id="PF00437">
    <property type="entry name" value="T2SSE"/>
    <property type="match status" value="1"/>
</dbReference>
<dbReference type="AlphaFoldDB" id="A0A8E6EWV4"/>
<accession>A0A8E6EWV4</accession>
<dbReference type="InterPro" id="IPR003593">
    <property type="entry name" value="AAA+_ATPase"/>
</dbReference>
<dbReference type="FunFam" id="3.30.450.90:FF:000001">
    <property type="entry name" value="Type II secretion system ATPase GspE"/>
    <property type="match status" value="1"/>
</dbReference>
<dbReference type="SMART" id="SM00382">
    <property type="entry name" value="AAA"/>
    <property type="match status" value="1"/>
</dbReference>
<gene>
    <name evidence="5" type="primary">tadA</name>
    <name evidence="5" type="ORF">KIH39_10850</name>
</gene>
<keyword evidence="3" id="KW-0067">ATP-binding</keyword>
<dbReference type="PANTHER" id="PTHR30258">
    <property type="entry name" value="TYPE II SECRETION SYSTEM PROTEIN GSPE-RELATED"/>
    <property type="match status" value="1"/>
</dbReference>
<dbReference type="PROSITE" id="PS00662">
    <property type="entry name" value="T2SP_E"/>
    <property type="match status" value="1"/>
</dbReference>
<dbReference type="InterPro" id="IPR027417">
    <property type="entry name" value="P-loop_NTPase"/>
</dbReference>